<dbReference type="InterPro" id="IPR001214">
    <property type="entry name" value="SET_dom"/>
</dbReference>
<keyword evidence="8" id="KW-0479">Metal-binding</keyword>
<dbReference type="InterPro" id="IPR013087">
    <property type="entry name" value="Znf_C2H2_type"/>
</dbReference>
<dbReference type="GO" id="GO:0005634">
    <property type="term" value="C:nucleus"/>
    <property type="evidence" value="ECO:0007669"/>
    <property type="project" value="UniProtKB-SubCell"/>
</dbReference>
<feature type="compositionally biased region" description="Basic and acidic residues" evidence="23">
    <location>
        <begin position="1046"/>
        <end position="1062"/>
    </location>
</feature>
<evidence type="ECO:0000256" key="2">
    <source>
        <dbReference type="ARBA" id="ARBA00022491"/>
    </source>
</evidence>
<evidence type="ECO:0000256" key="9">
    <source>
        <dbReference type="ARBA" id="ARBA00022737"/>
    </source>
</evidence>
<dbReference type="Gene3D" id="2.170.270.10">
    <property type="entry name" value="SET domain"/>
    <property type="match status" value="1"/>
</dbReference>
<feature type="domain" description="SET" evidence="25">
    <location>
        <begin position="47"/>
        <end position="163"/>
    </location>
</feature>
<dbReference type="FunFam" id="3.30.160.60:FF:000262">
    <property type="entry name" value="PR domain zinc finger protein 1"/>
    <property type="match status" value="1"/>
</dbReference>
<dbReference type="Gene3D" id="3.30.160.60">
    <property type="entry name" value="Classic Zinc Finger"/>
    <property type="match status" value="5"/>
</dbReference>
<keyword evidence="12" id="KW-0391">Immunity</keyword>
<dbReference type="GO" id="GO:0005737">
    <property type="term" value="C:cytoplasm"/>
    <property type="evidence" value="ECO:0007669"/>
    <property type="project" value="TreeGrafter"/>
</dbReference>
<comment type="subunit">
    <text evidence="18">Interacts with PRMT5. Interacts with FBXO10. Interacts with FBXO11. Interacts with multiple nuclear sumoylation E3 ligases, including CBX4, PIAS1, PIAS2, PIAS3, PIAS4, PML and RNF4, but not RANBP2. Interacts with LDB1, SMARCD3 and SMARCC1. Interacts with EEIG1; following TNFSF11/RANKL stimulation in bone marrow-derived macrophages, the interaction promotes the binding of PRDM1/BLIMP1 to the gene promoter of IRF8.</text>
</comment>
<keyword evidence="14" id="KW-0238">DNA-binding</keyword>
<dbReference type="GO" id="GO:0001227">
    <property type="term" value="F:DNA-binding transcription repressor activity, RNA polymerase II-specific"/>
    <property type="evidence" value="ECO:0007669"/>
    <property type="project" value="InterPro"/>
</dbReference>
<keyword evidence="16" id="KW-0804">Transcription</keyword>
<dbReference type="EMBL" id="OC914911">
    <property type="protein sequence ID" value="CAD7637433.1"/>
    <property type="molecule type" value="Genomic_DNA"/>
</dbReference>
<dbReference type="InterPro" id="IPR036236">
    <property type="entry name" value="Znf_C2H2_sf"/>
</dbReference>
<dbReference type="SMART" id="SM00355">
    <property type="entry name" value="ZnF_C2H2"/>
    <property type="match status" value="5"/>
</dbReference>
<keyword evidence="11" id="KW-0862">Zinc</keyword>
<feature type="domain" description="C2H2-type" evidence="24">
    <location>
        <begin position="821"/>
        <end position="848"/>
    </location>
</feature>
<evidence type="ECO:0000313" key="27">
    <source>
        <dbReference type="Proteomes" id="UP000728032"/>
    </source>
</evidence>
<evidence type="ECO:0000256" key="3">
    <source>
        <dbReference type="ARBA" id="ARBA00022499"/>
    </source>
</evidence>
<feature type="compositionally biased region" description="Polar residues" evidence="23">
    <location>
        <begin position="201"/>
        <end position="210"/>
    </location>
</feature>
<evidence type="ECO:0000313" key="26">
    <source>
        <dbReference type="EMBL" id="CAD7637433.1"/>
    </source>
</evidence>
<keyword evidence="4" id="KW-0399">Innate immunity</keyword>
<feature type="domain" description="C2H2-type" evidence="24">
    <location>
        <begin position="793"/>
        <end position="820"/>
    </location>
</feature>
<dbReference type="FunFam" id="3.30.160.60:FF:000748">
    <property type="entry name" value="PR domain zinc finger protein"/>
    <property type="match status" value="1"/>
</dbReference>
<dbReference type="Pfam" id="PF21549">
    <property type="entry name" value="PRDM2_PR"/>
    <property type="match status" value="1"/>
</dbReference>
<dbReference type="FunFam" id="3.30.160.60:FF:000132">
    <property type="entry name" value="PR domain zinc finger protein 1"/>
    <property type="match status" value="1"/>
</dbReference>
<dbReference type="SMART" id="SM00317">
    <property type="entry name" value="SET"/>
    <property type="match status" value="1"/>
</dbReference>
<dbReference type="GO" id="GO:0045165">
    <property type="term" value="P:cell fate commitment"/>
    <property type="evidence" value="ECO:0007669"/>
    <property type="project" value="TreeGrafter"/>
</dbReference>
<keyword evidence="7" id="KW-0949">S-adenosyl-L-methionine</keyword>
<evidence type="ECO:0000256" key="8">
    <source>
        <dbReference type="ARBA" id="ARBA00022723"/>
    </source>
</evidence>
<dbReference type="PROSITE" id="PS50280">
    <property type="entry name" value="SET"/>
    <property type="match status" value="1"/>
</dbReference>
<dbReference type="InterPro" id="IPR050331">
    <property type="entry name" value="Zinc_finger"/>
</dbReference>
<evidence type="ECO:0000256" key="20">
    <source>
        <dbReference type="ARBA" id="ARBA00078797"/>
    </source>
</evidence>
<feature type="compositionally biased region" description="Polar residues" evidence="23">
    <location>
        <begin position="351"/>
        <end position="367"/>
    </location>
</feature>
<evidence type="ECO:0000256" key="10">
    <source>
        <dbReference type="ARBA" id="ARBA00022771"/>
    </source>
</evidence>
<dbReference type="InterPro" id="IPR046341">
    <property type="entry name" value="SET_dom_sf"/>
</dbReference>
<dbReference type="InterPro" id="IPR044413">
    <property type="entry name" value="PRDM1_PR-SET"/>
</dbReference>
<evidence type="ECO:0000259" key="24">
    <source>
        <dbReference type="PROSITE" id="PS50157"/>
    </source>
</evidence>
<dbReference type="Proteomes" id="UP000728032">
    <property type="component" value="Unassembled WGS sequence"/>
</dbReference>
<reference evidence="26" key="1">
    <citation type="submission" date="2020-11" db="EMBL/GenBank/DDBJ databases">
        <authorList>
            <person name="Tran Van P."/>
        </authorList>
    </citation>
    <scope>NUCLEOTIDE SEQUENCE</scope>
</reference>
<feature type="region of interest" description="Disordered" evidence="23">
    <location>
        <begin position="703"/>
        <end position="753"/>
    </location>
</feature>
<dbReference type="PANTHER" id="PTHR16515:SF59">
    <property type="entry name" value="PR DOMAIN ZINC FINGER PROTEIN 1"/>
    <property type="match status" value="1"/>
</dbReference>
<keyword evidence="6" id="KW-0808">Transferase</keyword>
<organism evidence="26">
    <name type="scientific">Oppiella nova</name>
    <dbReference type="NCBI Taxonomy" id="334625"/>
    <lineage>
        <taxon>Eukaryota</taxon>
        <taxon>Metazoa</taxon>
        <taxon>Ecdysozoa</taxon>
        <taxon>Arthropoda</taxon>
        <taxon>Chelicerata</taxon>
        <taxon>Arachnida</taxon>
        <taxon>Acari</taxon>
        <taxon>Acariformes</taxon>
        <taxon>Sarcoptiformes</taxon>
        <taxon>Oribatida</taxon>
        <taxon>Brachypylina</taxon>
        <taxon>Oppioidea</taxon>
        <taxon>Oppiidae</taxon>
        <taxon>Oppiella</taxon>
    </lineage>
</organism>
<dbReference type="GO" id="GO:0032259">
    <property type="term" value="P:methylation"/>
    <property type="evidence" value="ECO:0007669"/>
    <property type="project" value="UniProtKB-KW"/>
</dbReference>
<feature type="region of interest" description="Disordered" evidence="23">
    <location>
        <begin position="967"/>
        <end position="1000"/>
    </location>
</feature>
<accession>A0A7R9QAY7</accession>
<evidence type="ECO:0000256" key="16">
    <source>
        <dbReference type="ARBA" id="ARBA00023163"/>
    </source>
</evidence>
<feature type="compositionally biased region" description="Basic and acidic residues" evidence="23">
    <location>
        <begin position="253"/>
        <end position="266"/>
    </location>
</feature>
<feature type="region of interest" description="Disordered" evidence="23">
    <location>
        <begin position="1043"/>
        <end position="1078"/>
    </location>
</feature>
<evidence type="ECO:0000256" key="22">
    <source>
        <dbReference type="PROSITE-ProRule" id="PRU00042"/>
    </source>
</evidence>
<keyword evidence="13" id="KW-0805">Transcription regulation</keyword>
<dbReference type="GO" id="GO:0008170">
    <property type="term" value="F:N-methyltransferase activity"/>
    <property type="evidence" value="ECO:0007669"/>
    <property type="project" value="UniProtKB-ARBA"/>
</dbReference>
<feature type="compositionally biased region" description="Polar residues" evidence="23">
    <location>
        <begin position="553"/>
        <end position="563"/>
    </location>
</feature>
<evidence type="ECO:0000256" key="7">
    <source>
        <dbReference type="ARBA" id="ARBA00022691"/>
    </source>
</evidence>
<keyword evidence="17" id="KW-0539">Nucleus</keyword>
<evidence type="ECO:0000256" key="17">
    <source>
        <dbReference type="ARBA" id="ARBA00023242"/>
    </source>
</evidence>
<feature type="compositionally biased region" description="Polar residues" evidence="23">
    <location>
        <begin position="516"/>
        <end position="526"/>
    </location>
</feature>
<dbReference type="Pfam" id="PF00096">
    <property type="entry name" value="zf-C2H2"/>
    <property type="match status" value="4"/>
</dbReference>
<sequence>MEDVVWDLSSIAEEDFDQLAVYLVPDQPCDDSTHTSATNRAEASLPRNLVLKPSQTLSDVLGVWSTDYIPRGTRFGPLVGDVYAKDGVPGDANRKYFWRVYTGADSYHYVDGYDASKANWMRYVNPAYSNESQNLVACQVNRSIYFYTIKPVLPNQELLVWYCKEFAERLNYPLTGEQMLNRIRQQLSPDTKEYFMGGAQTRLTPTTEGSTRSDEGYHSNGFHDDHLTPPEDSSDSDADDNYVLDLRAVKTKKSSDRTDHMKDKLLKASSKTEVTDPSVSSGGHRSLVRQIINRQFLCRQIEDNEFRMVKIKMPKAYHYRTSAGSPPKRSVSAVTPDDDEEDRKKREPVVDSSTMRYSAAEPSSPTYGASPKFAAEDRVSTPASGVDPPKPITGGLAPAVAHCSPPPPPPSTSSPKGSPVESAFSVVPEGMFQRISNGNGAGSQTSPKSAAATSGAGILENLLIQRLHAERVAAAIQIAVTSANGVSGAGVYAANGAPKYNGSTKEPVRVIVNGEGVNNKSPPNETNGPSPNGHHNHHHNNHHHQQQSPNGSTGRSSEGQTSRGHMIYPHKKSYGRFHSGHSPEMRSPDSTDKTNHALNAALGGGRSPPGAGYHPPGAPANYLYVNGMTPLFSPGHFNMYAYSAMTAGLHPNPGADSLHGHHGLNGRPQNGGSTGAHHYHPHPKLPALGCEYPTAHSLLQRSPQQAIDPKSPYAVSARSNGSPSPPSSIASISGSGGPYSPNSSTNRGYRSLPYPLKKKDGKMHYECNVCYKTFGQLSNLKVHLRTHSGERPFKCGTCSKSFTQLAHLQKHHLVHTGEKPHQCDVCHKRFSSTSNLKTHLRLHSGQKPYACDLCPAKFTQFVHLKLHKRLHTNERPYTCQTCNKKYISASGLRTHWKTTSCQPNQVNGEYLDIELTRGSSAYSNGAYSENGERRYRQLDGSLNGYEEEEEDMEEDMDEDIDCVDEDEENESIRIDDDEDSRPPHSPTPSRHSTLSTNGTNSTIRSALSNGTGSLNGGVGEHTNGNSPVIQALVGLATAAAASAGVTDEHLSKSCTTAERERSQAVGANELKSAPECKV</sequence>
<feature type="compositionally biased region" description="Acidic residues" evidence="23">
    <location>
        <begin position="967"/>
        <end position="979"/>
    </location>
</feature>
<dbReference type="CDD" id="cd19187">
    <property type="entry name" value="PR-SET_PRDM1"/>
    <property type="match status" value="1"/>
</dbReference>
<feature type="domain" description="C2H2-type" evidence="24">
    <location>
        <begin position="849"/>
        <end position="876"/>
    </location>
</feature>
<evidence type="ECO:0000259" key="25">
    <source>
        <dbReference type="PROSITE" id="PS50280"/>
    </source>
</evidence>
<keyword evidence="2" id="KW-0678">Repressor</keyword>
<feature type="compositionally biased region" description="Basic and acidic residues" evidence="23">
    <location>
        <begin position="211"/>
        <end position="229"/>
    </location>
</feature>
<dbReference type="OrthoDB" id="7327383at2759"/>
<proteinExistence type="predicted"/>
<feature type="region of interest" description="Disordered" evidence="23">
    <location>
        <begin position="653"/>
        <end position="686"/>
    </location>
</feature>
<feature type="compositionally biased region" description="Basic and acidic residues" evidence="23">
    <location>
        <begin position="581"/>
        <end position="595"/>
    </location>
</feature>
<evidence type="ECO:0000256" key="6">
    <source>
        <dbReference type="ARBA" id="ARBA00022679"/>
    </source>
</evidence>
<dbReference type="SUPFAM" id="SSF57667">
    <property type="entry name" value="beta-beta-alpha zinc fingers"/>
    <property type="match status" value="3"/>
</dbReference>
<dbReference type="PANTHER" id="PTHR16515">
    <property type="entry name" value="PR DOMAIN ZINC FINGER PROTEIN"/>
    <property type="match status" value="1"/>
</dbReference>
<feature type="domain" description="C2H2-type" evidence="24">
    <location>
        <begin position="765"/>
        <end position="792"/>
    </location>
</feature>
<evidence type="ECO:0000256" key="19">
    <source>
        <dbReference type="ARBA" id="ARBA00067594"/>
    </source>
</evidence>
<evidence type="ECO:0000256" key="13">
    <source>
        <dbReference type="ARBA" id="ARBA00023015"/>
    </source>
</evidence>
<gene>
    <name evidence="26" type="ORF">ONB1V03_LOCUS810</name>
</gene>
<evidence type="ECO:0000256" key="18">
    <source>
        <dbReference type="ARBA" id="ARBA00063130"/>
    </source>
</evidence>
<dbReference type="FunFam" id="3.30.160.60:FF:000211">
    <property type="entry name" value="PR domain zinc finger protein 1"/>
    <property type="match status" value="1"/>
</dbReference>
<keyword evidence="15" id="KW-1064">Adaptive immunity</keyword>
<keyword evidence="10 22" id="KW-0863">Zinc-finger</keyword>
<dbReference type="PROSITE" id="PS00028">
    <property type="entry name" value="ZINC_FINGER_C2H2_1"/>
    <property type="match status" value="4"/>
</dbReference>
<dbReference type="PROSITE" id="PS50157">
    <property type="entry name" value="ZINC_FINGER_C2H2_2"/>
    <property type="match status" value="4"/>
</dbReference>
<dbReference type="GO" id="GO:0000978">
    <property type="term" value="F:RNA polymerase II cis-regulatory region sequence-specific DNA binding"/>
    <property type="evidence" value="ECO:0007669"/>
    <property type="project" value="TreeGrafter"/>
</dbReference>
<dbReference type="GO" id="GO:0008757">
    <property type="term" value="F:S-adenosylmethionine-dependent methyltransferase activity"/>
    <property type="evidence" value="ECO:0007669"/>
    <property type="project" value="UniProtKB-ARBA"/>
</dbReference>
<comment type="subcellular location">
    <subcellularLocation>
        <location evidence="1">Nucleus</location>
    </subcellularLocation>
</comment>
<evidence type="ECO:0000256" key="23">
    <source>
        <dbReference type="SAM" id="MobiDB-lite"/>
    </source>
</evidence>
<evidence type="ECO:0000256" key="21">
    <source>
        <dbReference type="ARBA" id="ARBA00082169"/>
    </source>
</evidence>
<dbReference type="EMBL" id="CAJPVJ010000086">
    <property type="protein sequence ID" value="CAG2160515.1"/>
    <property type="molecule type" value="Genomic_DNA"/>
</dbReference>
<evidence type="ECO:0000256" key="15">
    <source>
        <dbReference type="ARBA" id="ARBA00023130"/>
    </source>
</evidence>
<dbReference type="GO" id="GO:0008270">
    <property type="term" value="F:zinc ion binding"/>
    <property type="evidence" value="ECO:0007669"/>
    <property type="project" value="UniProtKB-KW"/>
</dbReference>
<keyword evidence="5" id="KW-0489">Methyltransferase</keyword>
<keyword evidence="9" id="KW-0677">Repeat</keyword>
<protein>
    <recommendedName>
        <fullName evidence="19">PR domain zinc finger protein 1</fullName>
    </recommendedName>
    <alternativeName>
        <fullName evidence="20">Beta-interferon gene positive regulatory domain I-binding factor</fullName>
    </alternativeName>
    <alternativeName>
        <fullName evidence="21">PR domain-containing protein 1</fullName>
    </alternativeName>
</protein>
<name>A0A7R9QAY7_9ACAR</name>
<feature type="compositionally biased region" description="Basic residues" evidence="23">
    <location>
        <begin position="568"/>
        <end position="579"/>
    </location>
</feature>
<evidence type="ECO:0000256" key="12">
    <source>
        <dbReference type="ARBA" id="ARBA00022859"/>
    </source>
</evidence>
<evidence type="ECO:0000256" key="11">
    <source>
        <dbReference type="ARBA" id="ARBA00022833"/>
    </source>
</evidence>
<dbReference type="GO" id="GO:0045087">
    <property type="term" value="P:innate immune response"/>
    <property type="evidence" value="ECO:0007669"/>
    <property type="project" value="UniProtKB-KW"/>
</dbReference>
<feature type="compositionally biased region" description="Basic residues" evidence="23">
    <location>
        <begin position="534"/>
        <end position="545"/>
    </location>
</feature>
<keyword evidence="3" id="KW-1017">Isopeptide bond</keyword>
<evidence type="ECO:0000256" key="4">
    <source>
        <dbReference type="ARBA" id="ARBA00022588"/>
    </source>
</evidence>
<feature type="region of interest" description="Disordered" evidence="23">
    <location>
        <begin position="251"/>
        <end position="283"/>
    </location>
</feature>
<dbReference type="GO" id="GO:0008276">
    <property type="term" value="F:protein methyltransferase activity"/>
    <property type="evidence" value="ECO:0007669"/>
    <property type="project" value="UniProtKB-ARBA"/>
</dbReference>
<evidence type="ECO:0000256" key="5">
    <source>
        <dbReference type="ARBA" id="ARBA00022603"/>
    </source>
</evidence>
<feature type="region of interest" description="Disordered" evidence="23">
    <location>
        <begin position="514"/>
        <end position="613"/>
    </location>
</feature>
<evidence type="ECO:0000256" key="1">
    <source>
        <dbReference type="ARBA" id="ARBA00004123"/>
    </source>
</evidence>
<feature type="compositionally biased region" description="Low complexity" evidence="23">
    <location>
        <begin position="716"/>
        <end position="744"/>
    </location>
</feature>
<feature type="compositionally biased region" description="Polar residues" evidence="23">
    <location>
        <begin position="269"/>
        <end position="283"/>
    </location>
</feature>
<keyword evidence="27" id="KW-1185">Reference proteome</keyword>
<dbReference type="GO" id="GO:0002250">
    <property type="term" value="P:adaptive immune response"/>
    <property type="evidence" value="ECO:0007669"/>
    <property type="project" value="UniProtKB-KW"/>
</dbReference>
<dbReference type="FunFam" id="2.170.270.10:FF:000019">
    <property type="entry name" value="PR domain zinc finger protein 1"/>
    <property type="match status" value="1"/>
</dbReference>
<evidence type="ECO:0000256" key="14">
    <source>
        <dbReference type="ARBA" id="ARBA00023125"/>
    </source>
</evidence>
<dbReference type="AlphaFoldDB" id="A0A7R9QAY7"/>
<feature type="region of interest" description="Disordered" evidence="23">
    <location>
        <begin position="319"/>
        <end position="422"/>
    </location>
</feature>
<feature type="region of interest" description="Disordered" evidence="23">
    <location>
        <begin position="198"/>
        <end position="239"/>
    </location>
</feature>
<dbReference type="FunFam" id="3.30.160.60:FF:000833">
    <property type="entry name" value="PR domain zinc finger protein"/>
    <property type="match status" value="1"/>
</dbReference>
<dbReference type="SUPFAM" id="SSF82199">
    <property type="entry name" value="SET domain"/>
    <property type="match status" value="1"/>
</dbReference>